<proteinExistence type="predicted"/>
<dbReference type="AlphaFoldDB" id="A0A9W6KNR4"/>
<evidence type="ECO:0000313" key="3">
    <source>
        <dbReference type="Proteomes" id="UP001143480"/>
    </source>
</evidence>
<organism evidence="2 3">
    <name type="scientific">Dactylosporangium matsuzakiense</name>
    <dbReference type="NCBI Taxonomy" id="53360"/>
    <lineage>
        <taxon>Bacteria</taxon>
        <taxon>Bacillati</taxon>
        <taxon>Actinomycetota</taxon>
        <taxon>Actinomycetes</taxon>
        <taxon>Micromonosporales</taxon>
        <taxon>Micromonosporaceae</taxon>
        <taxon>Dactylosporangium</taxon>
    </lineage>
</organism>
<sequence>MRELFALLPGDPGPPFTEDYLDRVIARGRRAVRRRRIGAVAAGTAVLLVFAAIVLPGVPPRVRPAPPTHPGRHTAATVPDRFAGYSVFTSTVQRSAPGRAVALYGYGSGALLTMFQQLVVGADADTYRRIDAWDRRGRPAGLLAPDGTRVLLGDDAGPTPDLLLVDLTTGRERSVALGGALEVRLLAWSPDGRYVAYSATTRDPAPGDGGTVGYDVQQGGTLRLLDLSTGDSREFASVRRPSAAAFAPDSARVAVQEAQRVHLLQLDGHEDRIVTVAPGRGLAPRVGWSVDGRLLATVPWDGAASDDGTVLGVAVSGGDVGFVALTPGAPPPPAPAVDVVRVLGWRDADHLVVAVAPGGHELELAEVALASGERRVLSRFDPGLSCELGMQHCEILDLQLATGLVPELTVRPAGSPDRGPWPWSLRVLVAALIAAALLFALYLSRRRAAVRAADLETDPRRRGGGPALGPYR</sequence>
<evidence type="ECO:0000313" key="2">
    <source>
        <dbReference type="EMBL" id="GLL04462.1"/>
    </source>
</evidence>
<keyword evidence="1" id="KW-0812">Transmembrane</keyword>
<reference evidence="2" key="2">
    <citation type="submission" date="2023-01" db="EMBL/GenBank/DDBJ databases">
        <authorList>
            <person name="Sun Q."/>
            <person name="Evtushenko L."/>
        </authorList>
    </citation>
    <scope>NUCLEOTIDE SEQUENCE</scope>
    <source>
        <strain evidence="2">VKM Ac-1321</strain>
    </source>
</reference>
<dbReference type="EMBL" id="BSFP01000045">
    <property type="protein sequence ID" value="GLL04462.1"/>
    <property type="molecule type" value="Genomic_DNA"/>
</dbReference>
<accession>A0A9W6KNR4</accession>
<dbReference type="InterPro" id="IPR011042">
    <property type="entry name" value="6-blade_b-propeller_TolB-like"/>
</dbReference>
<protein>
    <recommendedName>
        <fullName evidence="4">WD40 repeat protein</fullName>
    </recommendedName>
</protein>
<evidence type="ECO:0008006" key="4">
    <source>
        <dbReference type="Google" id="ProtNLM"/>
    </source>
</evidence>
<dbReference type="SUPFAM" id="SSF82171">
    <property type="entry name" value="DPP6 N-terminal domain-like"/>
    <property type="match status" value="1"/>
</dbReference>
<evidence type="ECO:0000256" key="1">
    <source>
        <dbReference type="SAM" id="Phobius"/>
    </source>
</evidence>
<keyword evidence="3" id="KW-1185">Reference proteome</keyword>
<keyword evidence="1" id="KW-0472">Membrane</keyword>
<dbReference type="Gene3D" id="2.120.10.30">
    <property type="entry name" value="TolB, C-terminal domain"/>
    <property type="match status" value="1"/>
</dbReference>
<dbReference type="Proteomes" id="UP001143480">
    <property type="component" value="Unassembled WGS sequence"/>
</dbReference>
<feature type="transmembrane region" description="Helical" evidence="1">
    <location>
        <begin position="423"/>
        <end position="443"/>
    </location>
</feature>
<gene>
    <name evidence="2" type="ORF">GCM10017581_062090</name>
</gene>
<reference evidence="2" key="1">
    <citation type="journal article" date="2014" name="Int. J. Syst. Evol. Microbiol.">
        <title>Complete genome sequence of Corynebacterium casei LMG S-19264T (=DSM 44701T), isolated from a smear-ripened cheese.</title>
        <authorList>
            <consortium name="US DOE Joint Genome Institute (JGI-PGF)"/>
            <person name="Walter F."/>
            <person name="Albersmeier A."/>
            <person name="Kalinowski J."/>
            <person name="Ruckert C."/>
        </authorList>
    </citation>
    <scope>NUCLEOTIDE SEQUENCE</scope>
    <source>
        <strain evidence="2">VKM Ac-1321</strain>
    </source>
</reference>
<keyword evidence="1" id="KW-1133">Transmembrane helix</keyword>
<comment type="caution">
    <text evidence="2">The sequence shown here is derived from an EMBL/GenBank/DDBJ whole genome shotgun (WGS) entry which is preliminary data.</text>
</comment>
<feature type="transmembrane region" description="Helical" evidence="1">
    <location>
        <begin position="37"/>
        <end position="58"/>
    </location>
</feature>
<name>A0A9W6KNR4_9ACTN</name>